<protein>
    <submittedName>
        <fullName evidence="1">Uncharacterized protein</fullName>
    </submittedName>
</protein>
<accession>A0A9Y2IKN1</accession>
<dbReference type="KEGG" id="acab:QRX50_14425"/>
<evidence type="ECO:0000313" key="1">
    <source>
        <dbReference type="EMBL" id="WIX81862.1"/>
    </source>
</evidence>
<reference evidence="1 2" key="1">
    <citation type="submission" date="2023-06" db="EMBL/GenBank/DDBJ databases">
        <authorList>
            <person name="Oyuntsetseg B."/>
            <person name="Kim S.B."/>
        </authorList>
    </citation>
    <scope>NUCLEOTIDE SEQUENCE [LARGE SCALE GENOMIC DNA]</scope>
    <source>
        <strain evidence="1 2">2-15</strain>
    </source>
</reference>
<dbReference type="RefSeq" id="WP_285972443.1">
    <property type="nucleotide sequence ID" value="NZ_CP127294.1"/>
</dbReference>
<evidence type="ECO:0000313" key="2">
    <source>
        <dbReference type="Proteomes" id="UP001236014"/>
    </source>
</evidence>
<sequence>MNPADLINQLLAIGTKEQALLAPRGSEVRGRVQSIGAALDEAGGKELMLRAHGVIRQKLGPVLARQLEAAWDGVGDWLG</sequence>
<dbReference type="EMBL" id="CP127294">
    <property type="protein sequence ID" value="WIX81862.1"/>
    <property type="molecule type" value="Genomic_DNA"/>
</dbReference>
<proteinExistence type="predicted"/>
<dbReference type="Proteomes" id="UP001236014">
    <property type="component" value="Chromosome"/>
</dbReference>
<keyword evidence="2" id="KW-1185">Reference proteome</keyword>
<dbReference type="AlphaFoldDB" id="A0A9Y2IKN1"/>
<name>A0A9Y2IKN1_9PSEU</name>
<organism evidence="1 2">
    <name type="scientific">Amycolatopsis carbonis</name>
    <dbReference type="NCBI Taxonomy" id="715471"/>
    <lineage>
        <taxon>Bacteria</taxon>
        <taxon>Bacillati</taxon>
        <taxon>Actinomycetota</taxon>
        <taxon>Actinomycetes</taxon>
        <taxon>Pseudonocardiales</taxon>
        <taxon>Pseudonocardiaceae</taxon>
        <taxon>Amycolatopsis</taxon>
    </lineage>
</organism>
<gene>
    <name evidence="1" type="ORF">QRX50_14425</name>
</gene>